<dbReference type="PANTHER" id="PTHR42829:SF2">
    <property type="entry name" value="NADH-UBIQUINONE OXIDOREDUCTASE CHAIN 5"/>
    <property type="match status" value="1"/>
</dbReference>
<dbReference type="Pfam" id="PF00361">
    <property type="entry name" value="Proton_antipo_M"/>
    <property type="match status" value="1"/>
</dbReference>
<feature type="transmembrane region" description="Helical" evidence="7">
    <location>
        <begin position="154"/>
        <end position="173"/>
    </location>
</feature>
<keyword evidence="2 6" id="KW-0812">Transmembrane</keyword>
<evidence type="ECO:0000256" key="4">
    <source>
        <dbReference type="ARBA" id="ARBA00023136"/>
    </source>
</evidence>
<protein>
    <submittedName>
        <fullName evidence="10">NAD(P)H-quinone oxidoreductase subunit F</fullName>
    </submittedName>
</protein>
<dbReference type="Pfam" id="PF00662">
    <property type="entry name" value="Proton_antipo_N"/>
    <property type="match status" value="1"/>
</dbReference>
<dbReference type="AlphaFoldDB" id="A0A2A2TCF0"/>
<feature type="domain" description="NADH:quinone oxidoreductase/Mrp antiporter transmembrane" evidence="8">
    <location>
        <begin position="140"/>
        <end position="209"/>
    </location>
</feature>
<evidence type="ECO:0000256" key="6">
    <source>
        <dbReference type="RuleBase" id="RU000320"/>
    </source>
</evidence>
<dbReference type="EMBL" id="NTFS01000386">
    <property type="protein sequence ID" value="PAX51487.1"/>
    <property type="molecule type" value="Genomic_DNA"/>
</dbReference>
<comment type="function">
    <text evidence="5">NDH-1 shuttles electrons from NAD(P)H, via FMN and iron-sulfur (Fe-S) centers, to quinones in the respiratory chain. The immediate electron acceptor for the enzyme in this species is believed to be plastoquinone. Couples the redox reaction to proton translocation (for every two electrons transferred, four hydrogen ions are translocated across the cytoplasmic membrane), and thus conserves the redox energy in a proton gradient.</text>
</comment>
<gene>
    <name evidence="10" type="ORF">CK510_24505</name>
</gene>
<evidence type="ECO:0000259" key="8">
    <source>
        <dbReference type="Pfam" id="PF00361"/>
    </source>
</evidence>
<proteinExistence type="predicted"/>
<evidence type="ECO:0000256" key="7">
    <source>
        <dbReference type="SAM" id="Phobius"/>
    </source>
</evidence>
<dbReference type="GO" id="GO:0042773">
    <property type="term" value="P:ATP synthesis coupled electron transport"/>
    <property type="evidence" value="ECO:0007669"/>
    <property type="project" value="InterPro"/>
</dbReference>
<dbReference type="GO" id="GO:0016020">
    <property type="term" value="C:membrane"/>
    <property type="evidence" value="ECO:0007669"/>
    <property type="project" value="UniProtKB-SubCell"/>
</dbReference>
<comment type="subcellular location">
    <subcellularLocation>
        <location evidence="1">Endomembrane system</location>
        <topology evidence="1">Multi-pass membrane protein</topology>
    </subcellularLocation>
    <subcellularLocation>
        <location evidence="6">Membrane</location>
        <topology evidence="6">Multi-pass membrane protein</topology>
    </subcellularLocation>
</comment>
<keyword evidence="11" id="KW-1185">Reference proteome</keyword>
<dbReference type="GO" id="GO:0015990">
    <property type="term" value="P:electron transport coupled proton transport"/>
    <property type="evidence" value="ECO:0007669"/>
    <property type="project" value="TreeGrafter"/>
</dbReference>
<dbReference type="InterPro" id="IPR001516">
    <property type="entry name" value="Proton_antipo_N"/>
</dbReference>
<feature type="transmembrane region" description="Helical" evidence="7">
    <location>
        <begin position="185"/>
        <end position="204"/>
    </location>
</feature>
<feature type="non-terminal residue" evidence="10">
    <location>
        <position position="218"/>
    </location>
</feature>
<dbReference type="PANTHER" id="PTHR42829">
    <property type="entry name" value="NADH-UBIQUINONE OXIDOREDUCTASE CHAIN 5"/>
    <property type="match status" value="1"/>
</dbReference>
<keyword evidence="3 7" id="KW-1133">Transmembrane helix</keyword>
<dbReference type="RefSeq" id="WP_281257081.1">
    <property type="nucleotide sequence ID" value="NZ_NTFS01000386.1"/>
</dbReference>
<reference evidence="10 11" key="1">
    <citation type="submission" date="2017-08" db="EMBL/GenBank/DDBJ databases">
        <title>Draft genome sequence of filamentous cyanobacterium Calothrix elsteri CCALA 953.</title>
        <authorList>
            <person name="Gagunashvili A.N."/>
            <person name="Elster J."/>
            <person name="Andresson O.S."/>
        </authorList>
    </citation>
    <scope>NUCLEOTIDE SEQUENCE [LARGE SCALE GENOMIC DNA]</scope>
    <source>
        <strain evidence="10 11">CCALA 953</strain>
    </source>
</reference>
<comment type="caution">
    <text evidence="10">The sequence shown here is derived from an EMBL/GenBank/DDBJ whole genome shotgun (WGS) entry which is preliminary data.</text>
</comment>
<feature type="transmembrane region" description="Helical" evidence="7">
    <location>
        <begin position="39"/>
        <end position="62"/>
    </location>
</feature>
<evidence type="ECO:0000313" key="11">
    <source>
        <dbReference type="Proteomes" id="UP000218238"/>
    </source>
</evidence>
<dbReference type="InterPro" id="IPR001750">
    <property type="entry name" value="ND/Mrp_TM"/>
</dbReference>
<dbReference type="PRINTS" id="PR01434">
    <property type="entry name" value="NADHDHGNASE5"/>
</dbReference>
<dbReference type="GO" id="GO:0003954">
    <property type="term" value="F:NADH dehydrogenase activity"/>
    <property type="evidence" value="ECO:0007669"/>
    <property type="project" value="TreeGrafter"/>
</dbReference>
<feature type="domain" description="NADH-Ubiquinone oxidoreductase (complex I) chain 5 N-terminal" evidence="9">
    <location>
        <begin position="73"/>
        <end position="123"/>
    </location>
</feature>
<evidence type="ECO:0000259" key="9">
    <source>
        <dbReference type="Pfam" id="PF00662"/>
    </source>
</evidence>
<feature type="transmembrane region" description="Helical" evidence="7">
    <location>
        <begin position="90"/>
        <end position="110"/>
    </location>
</feature>
<dbReference type="GO" id="GO:0008137">
    <property type="term" value="F:NADH dehydrogenase (ubiquinone) activity"/>
    <property type="evidence" value="ECO:0007669"/>
    <property type="project" value="InterPro"/>
</dbReference>
<dbReference type="InterPro" id="IPR003945">
    <property type="entry name" value="NU5C-like"/>
</dbReference>
<name>A0A2A2TCF0_9CYAN</name>
<accession>A0A2A2TCF0</accession>
<sequence>MVQYLLDTVWLVPCYALLGGLLALPWSPGIIRRTGPRPAGYVNLIMTFSSLIHSAIALSATWDKPAKEIFIPWLSTAGLNLSIDIEISSVNVTAMVVICGLNLLAQIYAIGYMEMDWGWGRFFSLLGLFEGGLCALALCNNLFFTYVILEVLTLGTYLLVGLWFSQPLVVTGARDAFLTKRIGDLFLLMGVLGLFPLAGTWNYTDLATWAATAKVDPT</sequence>
<feature type="transmembrane region" description="Helical" evidence="7">
    <location>
        <begin position="6"/>
        <end position="27"/>
    </location>
</feature>
<evidence type="ECO:0000313" key="10">
    <source>
        <dbReference type="EMBL" id="PAX51487.1"/>
    </source>
</evidence>
<evidence type="ECO:0000256" key="1">
    <source>
        <dbReference type="ARBA" id="ARBA00004127"/>
    </source>
</evidence>
<evidence type="ECO:0000256" key="5">
    <source>
        <dbReference type="ARBA" id="ARBA00025624"/>
    </source>
</evidence>
<organism evidence="10 11">
    <name type="scientific">Brunnivagina elsteri CCALA 953</name>
    <dbReference type="NCBI Taxonomy" id="987040"/>
    <lineage>
        <taxon>Bacteria</taxon>
        <taxon>Bacillati</taxon>
        <taxon>Cyanobacteriota</taxon>
        <taxon>Cyanophyceae</taxon>
        <taxon>Nostocales</taxon>
        <taxon>Calotrichaceae</taxon>
        <taxon>Brunnivagina</taxon>
    </lineage>
</organism>
<dbReference type="GO" id="GO:0012505">
    <property type="term" value="C:endomembrane system"/>
    <property type="evidence" value="ECO:0007669"/>
    <property type="project" value="UniProtKB-SubCell"/>
</dbReference>
<keyword evidence="4 7" id="KW-0472">Membrane</keyword>
<evidence type="ECO:0000256" key="2">
    <source>
        <dbReference type="ARBA" id="ARBA00022692"/>
    </source>
</evidence>
<evidence type="ECO:0000256" key="3">
    <source>
        <dbReference type="ARBA" id="ARBA00022989"/>
    </source>
</evidence>
<feature type="transmembrane region" description="Helical" evidence="7">
    <location>
        <begin position="122"/>
        <end position="148"/>
    </location>
</feature>
<dbReference type="Proteomes" id="UP000218238">
    <property type="component" value="Unassembled WGS sequence"/>
</dbReference>